<feature type="region of interest" description="Disordered" evidence="1">
    <location>
        <begin position="19"/>
        <end position="70"/>
    </location>
</feature>
<evidence type="ECO:0000256" key="1">
    <source>
        <dbReference type="SAM" id="MobiDB-lite"/>
    </source>
</evidence>
<proteinExistence type="predicted"/>
<feature type="compositionally biased region" description="Basic and acidic residues" evidence="1">
    <location>
        <begin position="19"/>
        <end position="40"/>
    </location>
</feature>
<feature type="compositionally biased region" description="Gly residues" evidence="1">
    <location>
        <begin position="50"/>
        <end position="63"/>
    </location>
</feature>
<dbReference type="Gene3D" id="1.10.630.10">
    <property type="entry name" value="Cytochrome P450"/>
    <property type="match status" value="1"/>
</dbReference>
<dbReference type="GO" id="GO:0020037">
    <property type="term" value="F:heme binding"/>
    <property type="evidence" value="ECO:0007669"/>
    <property type="project" value="InterPro"/>
</dbReference>
<name>A0AAV9AYT6_ACOGR</name>
<dbReference type="InterPro" id="IPR036396">
    <property type="entry name" value="Cyt_P450_sf"/>
</dbReference>
<dbReference type="GO" id="GO:0004497">
    <property type="term" value="F:monooxygenase activity"/>
    <property type="evidence" value="ECO:0007669"/>
    <property type="project" value="InterPro"/>
</dbReference>
<reference evidence="2" key="2">
    <citation type="submission" date="2023-06" db="EMBL/GenBank/DDBJ databases">
        <authorList>
            <person name="Ma L."/>
            <person name="Liu K.-W."/>
            <person name="Li Z."/>
            <person name="Hsiao Y.-Y."/>
            <person name="Qi Y."/>
            <person name="Fu T."/>
            <person name="Tang G."/>
            <person name="Zhang D."/>
            <person name="Sun W.-H."/>
            <person name="Liu D.-K."/>
            <person name="Li Y."/>
            <person name="Chen G.-Z."/>
            <person name="Liu X.-D."/>
            <person name="Liao X.-Y."/>
            <person name="Jiang Y.-T."/>
            <person name="Yu X."/>
            <person name="Hao Y."/>
            <person name="Huang J."/>
            <person name="Zhao X.-W."/>
            <person name="Ke S."/>
            <person name="Chen Y.-Y."/>
            <person name="Wu W.-L."/>
            <person name="Hsu J.-L."/>
            <person name="Lin Y.-F."/>
            <person name="Huang M.-D."/>
            <person name="Li C.-Y."/>
            <person name="Huang L."/>
            <person name="Wang Z.-W."/>
            <person name="Zhao X."/>
            <person name="Zhong W.-Y."/>
            <person name="Peng D.-H."/>
            <person name="Ahmad S."/>
            <person name="Lan S."/>
            <person name="Zhang J.-S."/>
            <person name="Tsai W.-C."/>
            <person name="Van De Peer Y."/>
            <person name="Liu Z.-J."/>
        </authorList>
    </citation>
    <scope>NUCLEOTIDE SEQUENCE</scope>
    <source>
        <strain evidence="2">SCP</strain>
        <tissue evidence="2">Leaves</tissue>
    </source>
</reference>
<dbReference type="GO" id="GO:0016705">
    <property type="term" value="F:oxidoreductase activity, acting on paired donors, with incorporation or reduction of molecular oxygen"/>
    <property type="evidence" value="ECO:0007669"/>
    <property type="project" value="InterPro"/>
</dbReference>
<evidence type="ECO:0000313" key="3">
    <source>
        <dbReference type="Proteomes" id="UP001179952"/>
    </source>
</evidence>
<dbReference type="EMBL" id="JAUJYN010000006">
    <property type="protein sequence ID" value="KAK1269259.1"/>
    <property type="molecule type" value="Genomic_DNA"/>
</dbReference>
<dbReference type="SUPFAM" id="SSF48264">
    <property type="entry name" value="Cytochrome P450"/>
    <property type="match status" value="1"/>
</dbReference>
<sequence length="70" mass="7820">MLLVNVWMIHRDPKLWKEPTKFQPERQMNKSNKDDGETHDTIWVGKDGVPRGGVGNENGGIGIGSTDSML</sequence>
<comment type="caution">
    <text evidence="2">The sequence shown here is derived from an EMBL/GenBank/DDBJ whole genome shotgun (WGS) entry which is preliminary data.</text>
</comment>
<organism evidence="2 3">
    <name type="scientific">Acorus gramineus</name>
    <name type="common">Dwarf sweet flag</name>
    <dbReference type="NCBI Taxonomy" id="55184"/>
    <lineage>
        <taxon>Eukaryota</taxon>
        <taxon>Viridiplantae</taxon>
        <taxon>Streptophyta</taxon>
        <taxon>Embryophyta</taxon>
        <taxon>Tracheophyta</taxon>
        <taxon>Spermatophyta</taxon>
        <taxon>Magnoliopsida</taxon>
        <taxon>Liliopsida</taxon>
        <taxon>Acoraceae</taxon>
        <taxon>Acorus</taxon>
    </lineage>
</organism>
<accession>A0AAV9AYT6</accession>
<dbReference type="AlphaFoldDB" id="A0AAV9AYT6"/>
<reference evidence="2" key="1">
    <citation type="journal article" date="2023" name="Nat. Commun.">
        <title>Diploid and tetraploid genomes of Acorus and the evolution of monocots.</title>
        <authorList>
            <person name="Ma L."/>
            <person name="Liu K.W."/>
            <person name="Li Z."/>
            <person name="Hsiao Y.Y."/>
            <person name="Qi Y."/>
            <person name="Fu T."/>
            <person name="Tang G.D."/>
            <person name="Zhang D."/>
            <person name="Sun W.H."/>
            <person name="Liu D.K."/>
            <person name="Li Y."/>
            <person name="Chen G.Z."/>
            <person name="Liu X.D."/>
            <person name="Liao X.Y."/>
            <person name="Jiang Y.T."/>
            <person name="Yu X."/>
            <person name="Hao Y."/>
            <person name="Huang J."/>
            <person name="Zhao X.W."/>
            <person name="Ke S."/>
            <person name="Chen Y.Y."/>
            <person name="Wu W.L."/>
            <person name="Hsu J.L."/>
            <person name="Lin Y.F."/>
            <person name="Huang M.D."/>
            <person name="Li C.Y."/>
            <person name="Huang L."/>
            <person name="Wang Z.W."/>
            <person name="Zhao X."/>
            <person name="Zhong W.Y."/>
            <person name="Peng D.H."/>
            <person name="Ahmad S."/>
            <person name="Lan S."/>
            <person name="Zhang J.S."/>
            <person name="Tsai W.C."/>
            <person name="Van de Peer Y."/>
            <person name="Liu Z.J."/>
        </authorList>
    </citation>
    <scope>NUCLEOTIDE SEQUENCE</scope>
    <source>
        <strain evidence="2">SCP</strain>
    </source>
</reference>
<dbReference type="GO" id="GO:0005506">
    <property type="term" value="F:iron ion binding"/>
    <property type="evidence" value="ECO:0007669"/>
    <property type="project" value="InterPro"/>
</dbReference>
<evidence type="ECO:0000313" key="2">
    <source>
        <dbReference type="EMBL" id="KAK1269259.1"/>
    </source>
</evidence>
<gene>
    <name evidence="2" type="ORF">QJS04_geneDACA006308</name>
</gene>
<keyword evidence="3" id="KW-1185">Reference proteome</keyword>
<protein>
    <submittedName>
        <fullName evidence="2">Cytochrome P450 82G1</fullName>
    </submittedName>
</protein>
<dbReference type="InterPro" id="IPR001128">
    <property type="entry name" value="Cyt_P450"/>
</dbReference>
<dbReference type="Pfam" id="PF00067">
    <property type="entry name" value="p450"/>
    <property type="match status" value="1"/>
</dbReference>
<dbReference type="Proteomes" id="UP001179952">
    <property type="component" value="Unassembled WGS sequence"/>
</dbReference>